<organism evidence="1 2">
    <name type="scientific">Citrus sinensis</name>
    <name type="common">Sweet orange</name>
    <name type="synonym">Citrus aurantium var. sinensis</name>
    <dbReference type="NCBI Taxonomy" id="2711"/>
    <lineage>
        <taxon>Eukaryota</taxon>
        <taxon>Viridiplantae</taxon>
        <taxon>Streptophyta</taxon>
        <taxon>Embryophyta</taxon>
        <taxon>Tracheophyta</taxon>
        <taxon>Spermatophyta</taxon>
        <taxon>Magnoliopsida</taxon>
        <taxon>eudicotyledons</taxon>
        <taxon>Gunneridae</taxon>
        <taxon>Pentapetalae</taxon>
        <taxon>rosids</taxon>
        <taxon>malvids</taxon>
        <taxon>Sapindales</taxon>
        <taxon>Rutaceae</taxon>
        <taxon>Aurantioideae</taxon>
        <taxon>Citrus</taxon>
    </lineage>
</organism>
<dbReference type="PANTHER" id="PTHR35317:SF27">
    <property type="entry name" value="RETROVIRUS-RELATED POL POLYPROTEIN FROM TRANSPOSON TNT 1-94"/>
    <property type="match status" value="1"/>
</dbReference>
<keyword evidence="2" id="KW-1185">Reference proteome</keyword>
<proteinExistence type="predicted"/>
<protein>
    <recommendedName>
        <fullName evidence="3">Retrovirus-related Pol polyprotein from transposon TNT 1-94</fullName>
    </recommendedName>
</protein>
<evidence type="ECO:0000313" key="2">
    <source>
        <dbReference type="Proteomes" id="UP000027120"/>
    </source>
</evidence>
<evidence type="ECO:0000313" key="1">
    <source>
        <dbReference type="EMBL" id="KDO38757.1"/>
    </source>
</evidence>
<dbReference type="AlphaFoldDB" id="A0A067DID0"/>
<name>A0A067DID0_CITSI</name>
<dbReference type="EMBL" id="KK787512">
    <property type="protein sequence ID" value="KDO38757.1"/>
    <property type="molecule type" value="Genomic_DNA"/>
</dbReference>
<sequence>MPRENFMRSKEYWQVVNFEVVKPTRAILTKVQRTKLEALKLKDLKPNNYLFQAIDRAVLEAILCKDTFKQFWDSIKKKYQANARAKHVQLQALCQEFKILQMKSEESFVKYFSRTMAVVNKMQIHGERLEHVTIVEKILCSMIQKFNFAICSIEKSKDIDILSLDKLQIRCLSMSKR</sequence>
<evidence type="ECO:0008006" key="3">
    <source>
        <dbReference type="Google" id="ProtNLM"/>
    </source>
</evidence>
<dbReference type="PANTHER" id="PTHR35317">
    <property type="entry name" value="OS04G0629600 PROTEIN"/>
    <property type="match status" value="1"/>
</dbReference>
<dbReference type="Proteomes" id="UP000027120">
    <property type="component" value="Unassembled WGS sequence"/>
</dbReference>
<reference evidence="1 2" key="1">
    <citation type="submission" date="2014-04" db="EMBL/GenBank/DDBJ databases">
        <authorList>
            <consortium name="International Citrus Genome Consortium"/>
            <person name="Gmitter F."/>
            <person name="Chen C."/>
            <person name="Farmerie W."/>
            <person name="Harkins T."/>
            <person name="Desany B."/>
            <person name="Mohiuddin M."/>
            <person name="Kodira C."/>
            <person name="Borodovsky M."/>
            <person name="Lomsadze A."/>
            <person name="Burns P."/>
            <person name="Jenkins J."/>
            <person name="Prochnik S."/>
            <person name="Shu S."/>
            <person name="Chapman J."/>
            <person name="Pitluck S."/>
            <person name="Schmutz J."/>
            <person name="Rokhsar D."/>
        </authorList>
    </citation>
    <scope>NUCLEOTIDE SEQUENCE</scope>
</reference>
<accession>A0A067DID0</accession>
<dbReference type="Pfam" id="PF14223">
    <property type="entry name" value="Retrotran_gag_2"/>
    <property type="match status" value="1"/>
</dbReference>
<gene>
    <name evidence="1" type="ORF">CISIN_1g038481mg</name>
</gene>